<accession>A0A835CM83</accession>
<gene>
    <name evidence="1" type="ORF">G2W53_001062</name>
</gene>
<dbReference type="Proteomes" id="UP000634136">
    <property type="component" value="Unassembled WGS sequence"/>
</dbReference>
<protein>
    <submittedName>
        <fullName evidence="1">Uncharacterized protein</fullName>
    </submittedName>
</protein>
<reference evidence="1" key="1">
    <citation type="submission" date="2020-09" db="EMBL/GenBank/DDBJ databases">
        <title>Genome-Enabled Discovery of Anthraquinone Biosynthesis in Senna tora.</title>
        <authorList>
            <person name="Kang S.-H."/>
            <person name="Pandey R.P."/>
            <person name="Lee C.-M."/>
            <person name="Sim J.-S."/>
            <person name="Jeong J.-T."/>
            <person name="Choi B.-S."/>
            <person name="Jung M."/>
            <person name="Ginzburg D."/>
            <person name="Zhao K."/>
            <person name="Won S.Y."/>
            <person name="Oh T.-J."/>
            <person name="Yu Y."/>
            <person name="Kim N.-H."/>
            <person name="Lee O.R."/>
            <person name="Lee T.-H."/>
            <person name="Bashyal P."/>
            <person name="Kim T.-S."/>
            <person name="Lee W.-H."/>
            <person name="Kawkins C."/>
            <person name="Kim C.-K."/>
            <person name="Kim J.S."/>
            <person name="Ahn B.O."/>
            <person name="Rhee S.Y."/>
            <person name="Sohng J.K."/>
        </authorList>
    </citation>
    <scope>NUCLEOTIDE SEQUENCE</scope>
    <source>
        <tissue evidence="1">Leaf</tissue>
    </source>
</reference>
<dbReference type="EMBL" id="JAAIUW010000001">
    <property type="protein sequence ID" value="KAF7844157.1"/>
    <property type="molecule type" value="Genomic_DNA"/>
</dbReference>
<comment type="caution">
    <text evidence="1">The sequence shown here is derived from an EMBL/GenBank/DDBJ whole genome shotgun (WGS) entry which is preliminary data.</text>
</comment>
<name>A0A835CM83_9FABA</name>
<evidence type="ECO:0000313" key="1">
    <source>
        <dbReference type="EMBL" id="KAF7844157.1"/>
    </source>
</evidence>
<keyword evidence="2" id="KW-1185">Reference proteome</keyword>
<dbReference type="AlphaFoldDB" id="A0A835CM83"/>
<evidence type="ECO:0000313" key="2">
    <source>
        <dbReference type="Proteomes" id="UP000634136"/>
    </source>
</evidence>
<sequence length="35" mass="4077">MGVKWPNFVYIKQLRKHQFTNSELNGSLLASSLLR</sequence>
<organism evidence="1 2">
    <name type="scientific">Senna tora</name>
    <dbReference type="NCBI Taxonomy" id="362788"/>
    <lineage>
        <taxon>Eukaryota</taxon>
        <taxon>Viridiplantae</taxon>
        <taxon>Streptophyta</taxon>
        <taxon>Embryophyta</taxon>
        <taxon>Tracheophyta</taxon>
        <taxon>Spermatophyta</taxon>
        <taxon>Magnoliopsida</taxon>
        <taxon>eudicotyledons</taxon>
        <taxon>Gunneridae</taxon>
        <taxon>Pentapetalae</taxon>
        <taxon>rosids</taxon>
        <taxon>fabids</taxon>
        <taxon>Fabales</taxon>
        <taxon>Fabaceae</taxon>
        <taxon>Caesalpinioideae</taxon>
        <taxon>Cassia clade</taxon>
        <taxon>Senna</taxon>
    </lineage>
</organism>
<proteinExistence type="predicted"/>